<evidence type="ECO:0000313" key="2">
    <source>
        <dbReference type="EMBL" id="BAQ68746.1"/>
    </source>
</evidence>
<evidence type="ECO:0000313" key="3">
    <source>
        <dbReference type="Proteomes" id="UP000064912"/>
    </source>
</evidence>
<dbReference type="InterPro" id="IPR036465">
    <property type="entry name" value="vWFA_dom_sf"/>
</dbReference>
<dbReference type="InterPro" id="IPR010607">
    <property type="entry name" value="DUF1194"/>
</dbReference>
<gene>
    <name evidence="2" type="ORF">NHU_01588</name>
</gene>
<evidence type="ECO:0000256" key="1">
    <source>
        <dbReference type="SAM" id="SignalP"/>
    </source>
</evidence>
<proteinExistence type="predicted"/>
<dbReference type="eggNOG" id="COG2304">
    <property type="taxonomic scope" value="Bacteria"/>
</dbReference>
<dbReference type="Pfam" id="PF06707">
    <property type="entry name" value="DUF1194"/>
    <property type="match status" value="1"/>
</dbReference>
<dbReference type="KEGG" id="rsu:NHU_01588"/>
<dbReference type="PATRIC" id="fig|35806.4.peg.1643"/>
<accession>A0A0D6B177</accession>
<dbReference type="EMBL" id="AP014800">
    <property type="protein sequence ID" value="BAQ68746.1"/>
    <property type="molecule type" value="Genomic_DNA"/>
</dbReference>
<keyword evidence="1" id="KW-0732">Signal</keyword>
<sequence>MVRLAAFLALAPFKAEAGCRLALLLALDISSSVDPGEDALQRAGLAAALAAPEVQAEFLSVPDLPVALAVYEWSGRYQQRVVLPWQILDSPEAILGAAEAIAGSRRSYAAFPTAMGFGLGFGARLFDSAPDCAARTLDISGDGINNDGFGPELAYRNFPFQGITVNGLAIGGGSPSDTEVFAFYRDRVIRGPGAFVEIARDFADFERAIRRKLMREVAARVYGGTVSVPPGGG</sequence>
<name>A0A0D6B177_RHOSU</name>
<dbReference type="Proteomes" id="UP000064912">
    <property type="component" value="Chromosome"/>
</dbReference>
<protein>
    <recommendedName>
        <fullName evidence="4">DUF1194 domain-containing protein</fullName>
    </recommendedName>
</protein>
<reference evidence="2 3" key="1">
    <citation type="submission" date="2015-02" db="EMBL/GenBank/DDBJ databases">
        <title>Genome sequene of Rhodovulum sulfidophilum DSM 2351.</title>
        <authorList>
            <person name="Nagao N."/>
        </authorList>
    </citation>
    <scope>NUCLEOTIDE SEQUENCE [LARGE SCALE GENOMIC DNA]</scope>
    <source>
        <strain evidence="2 3">DSM 2351</strain>
    </source>
</reference>
<feature type="signal peptide" evidence="1">
    <location>
        <begin position="1"/>
        <end position="17"/>
    </location>
</feature>
<dbReference type="AlphaFoldDB" id="A0A0D6B177"/>
<evidence type="ECO:0008006" key="4">
    <source>
        <dbReference type="Google" id="ProtNLM"/>
    </source>
</evidence>
<dbReference type="SUPFAM" id="SSF53300">
    <property type="entry name" value="vWA-like"/>
    <property type="match status" value="1"/>
</dbReference>
<feature type="chain" id="PRO_5002301310" description="DUF1194 domain-containing protein" evidence="1">
    <location>
        <begin position="18"/>
        <end position="233"/>
    </location>
</feature>
<organism evidence="2 3">
    <name type="scientific">Rhodovulum sulfidophilum</name>
    <name type="common">Rhodobacter sulfidophilus</name>
    <dbReference type="NCBI Taxonomy" id="35806"/>
    <lineage>
        <taxon>Bacteria</taxon>
        <taxon>Pseudomonadati</taxon>
        <taxon>Pseudomonadota</taxon>
        <taxon>Alphaproteobacteria</taxon>
        <taxon>Rhodobacterales</taxon>
        <taxon>Paracoccaceae</taxon>
        <taxon>Rhodovulum</taxon>
    </lineage>
</organism>